<dbReference type="EMBL" id="NEVH01009123">
    <property type="protein sequence ID" value="PNF33549.1"/>
    <property type="molecule type" value="Genomic_DNA"/>
</dbReference>
<reference evidence="1 2" key="1">
    <citation type="submission" date="2017-12" db="EMBL/GenBank/DDBJ databases">
        <title>Hemimetabolous genomes reveal molecular basis of termite eusociality.</title>
        <authorList>
            <person name="Harrison M.C."/>
            <person name="Jongepier E."/>
            <person name="Robertson H.M."/>
            <person name="Arning N."/>
            <person name="Bitard-Feildel T."/>
            <person name="Chao H."/>
            <person name="Childers C.P."/>
            <person name="Dinh H."/>
            <person name="Doddapaneni H."/>
            <person name="Dugan S."/>
            <person name="Gowin J."/>
            <person name="Greiner C."/>
            <person name="Han Y."/>
            <person name="Hu H."/>
            <person name="Hughes D.S.T."/>
            <person name="Huylmans A.-K."/>
            <person name="Kemena C."/>
            <person name="Kremer L.P.M."/>
            <person name="Lee S.L."/>
            <person name="Lopez-Ezquerra A."/>
            <person name="Mallet L."/>
            <person name="Monroy-Kuhn J.M."/>
            <person name="Moser A."/>
            <person name="Murali S.C."/>
            <person name="Muzny D.M."/>
            <person name="Otani S."/>
            <person name="Piulachs M.-D."/>
            <person name="Poelchau M."/>
            <person name="Qu J."/>
            <person name="Schaub F."/>
            <person name="Wada-Katsumata A."/>
            <person name="Worley K.C."/>
            <person name="Xie Q."/>
            <person name="Ylla G."/>
            <person name="Poulsen M."/>
            <person name="Gibbs R.A."/>
            <person name="Schal C."/>
            <person name="Richards S."/>
            <person name="Belles X."/>
            <person name="Korb J."/>
            <person name="Bornberg-Bauer E."/>
        </authorList>
    </citation>
    <scope>NUCLEOTIDE SEQUENCE [LARGE SCALE GENOMIC DNA]</scope>
    <source>
        <tissue evidence="1">Whole body</tissue>
    </source>
</reference>
<accession>A0A2J7QY93</accession>
<dbReference type="Proteomes" id="UP000235965">
    <property type="component" value="Unassembled WGS sequence"/>
</dbReference>
<evidence type="ECO:0000313" key="2">
    <source>
        <dbReference type="Proteomes" id="UP000235965"/>
    </source>
</evidence>
<proteinExistence type="predicted"/>
<protein>
    <submittedName>
        <fullName evidence="1">Uncharacterized protein</fullName>
    </submittedName>
</protein>
<sequence length="73" mass="7960">MECCVHSPREQCWSGITEEVAVLSDGGCGTQLTASVKVLPHAPLMDMLDFASRKDCPWRSPVASTRRARNVGN</sequence>
<organism evidence="1 2">
    <name type="scientific">Cryptotermes secundus</name>
    <dbReference type="NCBI Taxonomy" id="105785"/>
    <lineage>
        <taxon>Eukaryota</taxon>
        <taxon>Metazoa</taxon>
        <taxon>Ecdysozoa</taxon>
        <taxon>Arthropoda</taxon>
        <taxon>Hexapoda</taxon>
        <taxon>Insecta</taxon>
        <taxon>Pterygota</taxon>
        <taxon>Neoptera</taxon>
        <taxon>Polyneoptera</taxon>
        <taxon>Dictyoptera</taxon>
        <taxon>Blattodea</taxon>
        <taxon>Blattoidea</taxon>
        <taxon>Termitoidae</taxon>
        <taxon>Kalotermitidae</taxon>
        <taxon>Cryptotermitinae</taxon>
        <taxon>Cryptotermes</taxon>
    </lineage>
</organism>
<gene>
    <name evidence="1" type="ORF">B7P43_G17322</name>
</gene>
<dbReference type="InParanoid" id="A0A2J7QY93"/>
<keyword evidence="2" id="KW-1185">Reference proteome</keyword>
<comment type="caution">
    <text evidence="1">The sequence shown here is derived from an EMBL/GenBank/DDBJ whole genome shotgun (WGS) entry which is preliminary data.</text>
</comment>
<evidence type="ECO:0000313" key="1">
    <source>
        <dbReference type="EMBL" id="PNF33549.1"/>
    </source>
</evidence>
<name>A0A2J7QY93_9NEOP</name>
<dbReference type="AlphaFoldDB" id="A0A2J7QY93"/>